<dbReference type="RefSeq" id="WP_089820966.1">
    <property type="nucleotide sequence ID" value="NZ_FODV01000001.1"/>
</dbReference>
<dbReference type="EMBL" id="FODV01000001">
    <property type="protein sequence ID" value="SEO30172.1"/>
    <property type="molecule type" value="Genomic_DNA"/>
</dbReference>
<dbReference type="AlphaFoldDB" id="A0A1H8NKT2"/>
<reference evidence="3" key="1">
    <citation type="submission" date="2016-10" db="EMBL/GenBank/DDBJ databases">
        <authorList>
            <person name="Varghese N."/>
            <person name="Submissions S."/>
        </authorList>
    </citation>
    <scope>NUCLEOTIDE SEQUENCE [LARGE SCALE GENOMIC DNA]</scope>
    <source>
        <strain evidence="3">CGMCC 1.10121</strain>
    </source>
</reference>
<dbReference type="InterPro" id="IPR029017">
    <property type="entry name" value="Enolase-like_N"/>
</dbReference>
<evidence type="ECO:0000313" key="2">
    <source>
        <dbReference type="EMBL" id="SEO30172.1"/>
    </source>
</evidence>
<protein>
    <recommendedName>
        <fullName evidence="4">L-alanine-DL-glutamate epimerase</fullName>
    </recommendedName>
</protein>
<dbReference type="InterPro" id="IPR036849">
    <property type="entry name" value="Enolase-like_C_sf"/>
</dbReference>
<evidence type="ECO:0000313" key="3">
    <source>
        <dbReference type="Proteomes" id="UP000199126"/>
    </source>
</evidence>
<dbReference type="SUPFAM" id="SSF51604">
    <property type="entry name" value="Enolase C-terminal domain-like"/>
    <property type="match status" value="1"/>
</dbReference>
<proteinExistence type="predicted"/>
<feature type="region of interest" description="Disordered" evidence="1">
    <location>
        <begin position="325"/>
        <end position="355"/>
    </location>
</feature>
<dbReference type="Gene3D" id="3.20.20.120">
    <property type="entry name" value="Enolase-like C-terminal domain"/>
    <property type="match status" value="1"/>
</dbReference>
<gene>
    <name evidence="2" type="ORF">SAMN04487948_101623</name>
</gene>
<evidence type="ECO:0000256" key="1">
    <source>
        <dbReference type="SAM" id="MobiDB-lite"/>
    </source>
</evidence>
<dbReference type="Gene3D" id="3.30.390.10">
    <property type="entry name" value="Enolase-like, N-terminal domain"/>
    <property type="match status" value="1"/>
</dbReference>
<dbReference type="OrthoDB" id="155947at2157"/>
<name>A0A1H8NKT2_9EURY</name>
<dbReference type="Proteomes" id="UP000199126">
    <property type="component" value="Unassembled WGS sequence"/>
</dbReference>
<keyword evidence="3" id="KW-1185">Reference proteome</keyword>
<evidence type="ECO:0008006" key="4">
    <source>
        <dbReference type="Google" id="ProtNLM"/>
    </source>
</evidence>
<accession>A0A1H8NKT2</accession>
<organism evidence="2 3">
    <name type="scientific">Halogranum amylolyticum</name>
    <dbReference type="NCBI Taxonomy" id="660520"/>
    <lineage>
        <taxon>Archaea</taxon>
        <taxon>Methanobacteriati</taxon>
        <taxon>Methanobacteriota</taxon>
        <taxon>Stenosarchaea group</taxon>
        <taxon>Halobacteria</taxon>
        <taxon>Halobacteriales</taxon>
        <taxon>Haloferacaceae</taxon>
    </lineage>
</organism>
<sequence length="355" mass="38562">MTLFETVSDLTLAVESSDRTRTERDTSSGFTRATTVYALSGGDETGRGEDVTYDTEDHDALADAPALVGNDDGQVAPGEYTFAEFSAALDDVDLFPAREPERDTARHYRRWAVESAGLDLALRQAGTNLGDVVDRNYDPVRFVVSTRLGDPPTTERVDALLGRYPETELKLDPTAEWTEDVVADLAETSAVRILDLKGRYEGTEVDQAPDPALYELVFENFPDAVVEDPGQSAATDPLVEDNADRISWDYPITGVESVESLPFEPEWLNVKPSRFGTVESLFDTLDYAAENGISLYGGGQFELGVGRDQIQALASLFYADGPNDVAPGVYNDPEVPDDAPTSPLSPSRSPDGLGF</sequence>